<dbReference type="InParanoid" id="A0A136ILE6"/>
<evidence type="ECO:0000313" key="3">
    <source>
        <dbReference type="Proteomes" id="UP000070501"/>
    </source>
</evidence>
<proteinExistence type="predicted"/>
<organism evidence="2 3">
    <name type="scientific">Microdochium bolleyi</name>
    <dbReference type="NCBI Taxonomy" id="196109"/>
    <lineage>
        <taxon>Eukaryota</taxon>
        <taxon>Fungi</taxon>
        <taxon>Dikarya</taxon>
        <taxon>Ascomycota</taxon>
        <taxon>Pezizomycotina</taxon>
        <taxon>Sordariomycetes</taxon>
        <taxon>Xylariomycetidae</taxon>
        <taxon>Xylariales</taxon>
        <taxon>Microdochiaceae</taxon>
        <taxon>Microdochium</taxon>
    </lineage>
</organism>
<accession>A0A136ILE6</accession>
<evidence type="ECO:0000313" key="2">
    <source>
        <dbReference type="EMBL" id="KXJ85780.1"/>
    </source>
</evidence>
<name>A0A136ILE6_9PEZI</name>
<dbReference type="AlphaFoldDB" id="A0A136ILE6"/>
<protein>
    <submittedName>
        <fullName evidence="2">Uncharacterized protein</fullName>
    </submittedName>
</protein>
<feature type="region of interest" description="Disordered" evidence="1">
    <location>
        <begin position="38"/>
        <end position="67"/>
    </location>
</feature>
<feature type="compositionally biased region" description="Basic and acidic residues" evidence="1">
    <location>
        <begin position="43"/>
        <end position="59"/>
    </location>
</feature>
<reference evidence="3" key="1">
    <citation type="submission" date="2016-02" db="EMBL/GenBank/DDBJ databases">
        <title>Draft genome sequence of Microdochium bolleyi, a fungal endophyte of beachgrass.</title>
        <authorList>
            <consortium name="DOE Joint Genome Institute"/>
            <person name="David A.S."/>
            <person name="May G."/>
            <person name="Haridas S."/>
            <person name="Lim J."/>
            <person name="Wang M."/>
            <person name="Labutti K."/>
            <person name="Lipzen A."/>
            <person name="Barry K."/>
            <person name="Grigoriev I.V."/>
        </authorList>
    </citation>
    <scope>NUCLEOTIDE SEQUENCE [LARGE SCALE GENOMIC DNA]</scope>
    <source>
        <strain evidence="3">J235TASD1</strain>
    </source>
</reference>
<dbReference type="EMBL" id="KQ964275">
    <property type="protein sequence ID" value="KXJ85780.1"/>
    <property type="molecule type" value="Genomic_DNA"/>
</dbReference>
<sequence length="282" mass="31993">MGVVSAGMKNFKLASENFNFFDTFDPNNEEAYRAFVASKQQKRQGDAKRKLKLDPDEEKRRKKAKTVANDTRVSALSQLLAARQRVSELETSLGFPSVAQELGETVQRTPFAHQKAAAASLATDFEEMQEPAAAKFQQLFQEQQENDAREMQRLFAEEARVTADNLVVRGSWFVVRGSWFVVRGSCHANEAHLYTMDVTKQCTNKKCEDFQTENGYNPRKAVTTTDDGKRRCYRCSNSWNDHRQEWPRAGMVLNSLLTSNDARTRSAIAGKTRSTSLVCARW</sequence>
<keyword evidence="3" id="KW-1185">Reference proteome</keyword>
<gene>
    <name evidence="2" type="ORF">Micbo1qcDRAFT_209727</name>
</gene>
<evidence type="ECO:0000256" key="1">
    <source>
        <dbReference type="SAM" id="MobiDB-lite"/>
    </source>
</evidence>
<dbReference type="Proteomes" id="UP000070501">
    <property type="component" value="Unassembled WGS sequence"/>
</dbReference>